<evidence type="ECO:0000256" key="8">
    <source>
        <dbReference type="ARBA" id="ARBA00023049"/>
    </source>
</evidence>
<protein>
    <submittedName>
        <fullName evidence="13">Extracellular metalloprotease-like protein</fullName>
    </submittedName>
</protein>
<keyword evidence="6" id="KW-0378">Hydrolase</keyword>
<dbReference type="AlphaFoldDB" id="A0A086SZN5"/>
<feature type="chain" id="PRO_5001815244" evidence="11">
    <location>
        <begin position="21"/>
        <end position="328"/>
    </location>
</feature>
<comment type="caution">
    <text evidence="13">The sequence shown here is derived from an EMBL/GenBank/DDBJ whole genome shotgun (WGS) entry which is preliminary data.</text>
</comment>
<dbReference type="STRING" id="857340.A0A086SZN5"/>
<feature type="compositionally biased region" description="Low complexity" evidence="10">
    <location>
        <begin position="267"/>
        <end position="277"/>
    </location>
</feature>
<proteinExistence type="inferred from homology"/>
<evidence type="ECO:0000256" key="10">
    <source>
        <dbReference type="SAM" id="MobiDB-lite"/>
    </source>
</evidence>
<dbReference type="Gene3D" id="3.40.390.10">
    <property type="entry name" value="Collagenase (Catalytic Domain)"/>
    <property type="match status" value="1"/>
</dbReference>
<dbReference type="CDD" id="cd04275">
    <property type="entry name" value="ZnMc_pappalysin_like"/>
    <property type="match status" value="1"/>
</dbReference>
<evidence type="ECO:0000256" key="6">
    <source>
        <dbReference type="ARBA" id="ARBA00022801"/>
    </source>
</evidence>
<keyword evidence="3 13" id="KW-0645">Protease</keyword>
<dbReference type="HOGENOM" id="CLU_048726_0_0_1"/>
<evidence type="ECO:0000256" key="2">
    <source>
        <dbReference type="ARBA" id="ARBA00008721"/>
    </source>
</evidence>
<feature type="region of interest" description="Disordered" evidence="10">
    <location>
        <begin position="260"/>
        <end position="279"/>
    </location>
</feature>
<evidence type="ECO:0000313" key="14">
    <source>
        <dbReference type="Proteomes" id="UP000029964"/>
    </source>
</evidence>
<dbReference type="SUPFAM" id="SSF55486">
    <property type="entry name" value="Metalloproteases ('zincins'), catalytic domain"/>
    <property type="match status" value="1"/>
</dbReference>
<feature type="signal peptide" evidence="11">
    <location>
        <begin position="1"/>
        <end position="20"/>
    </location>
</feature>
<dbReference type="Pfam" id="PF05572">
    <property type="entry name" value="Peptidase_M43"/>
    <property type="match status" value="1"/>
</dbReference>
<evidence type="ECO:0000256" key="7">
    <source>
        <dbReference type="ARBA" id="ARBA00022833"/>
    </source>
</evidence>
<dbReference type="InterPro" id="IPR008754">
    <property type="entry name" value="Peptidase_M43"/>
</dbReference>
<evidence type="ECO:0000256" key="3">
    <source>
        <dbReference type="ARBA" id="ARBA00022670"/>
    </source>
</evidence>
<evidence type="ECO:0000256" key="4">
    <source>
        <dbReference type="ARBA" id="ARBA00022723"/>
    </source>
</evidence>
<keyword evidence="4" id="KW-0479">Metal-binding</keyword>
<dbReference type="InterPro" id="IPR024079">
    <property type="entry name" value="MetalloPept_cat_dom_sf"/>
</dbReference>
<comment type="similarity">
    <text evidence="2">Belongs to the peptidase M43B family.</text>
</comment>
<evidence type="ECO:0000256" key="11">
    <source>
        <dbReference type="SAM" id="SignalP"/>
    </source>
</evidence>
<evidence type="ECO:0000259" key="12">
    <source>
        <dbReference type="Pfam" id="PF05572"/>
    </source>
</evidence>
<dbReference type="PANTHER" id="PTHR47466:SF1">
    <property type="entry name" value="METALLOPROTEASE MEP1 (AFU_ORTHOLOGUE AFUA_1G07730)-RELATED"/>
    <property type="match status" value="1"/>
</dbReference>
<dbReference type="OrthoDB" id="536211at2759"/>
<keyword evidence="5 11" id="KW-0732">Signal</keyword>
<dbReference type="GO" id="GO:0046872">
    <property type="term" value="F:metal ion binding"/>
    <property type="evidence" value="ECO:0007669"/>
    <property type="project" value="UniProtKB-KW"/>
</dbReference>
<keyword evidence="14" id="KW-1185">Reference proteome</keyword>
<dbReference type="EMBL" id="JPKY01000091">
    <property type="protein sequence ID" value="KFH42567.1"/>
    <property type="molecule type" value="Genomic_DNA"/>
</dbReference>
<keyword evidence="9" id="KW-1015">Disulfide bond</keyword>
<dbReference type="Proteomes" id="UP000029964">
    <property type="component" value="Unassembled WGS sequence"/>
</dbReference>
<reference evidence="14" key="1">
    <citation type="journal article" date="2014" name="Genome Announc.">
        <title>Genome sequence and annotation of Acremonium chrysogenum, producer of the beta-lactam antibiotic cephalosporin C.</title>
        <authorList>
            <person name="Terfehr D."/>
            <person name="Dahlmann T.A."/>
            <person name="Specht T."/>
            <person name="Zadra I."/>
            <person name="Kuernsteiner H."/>
            <person name="Kueck U."/>
        </authorList>
    </citation>
    <scope>NUCLEOTIDE SEQUENCE [LARGE SCALE GENOMIC DNA]</scope>
    <source>
        <strain evidence="14">ATCC 11550 / CBS 779.69 / DSM 880 / IAM 14645 / JCM 23072 / IMI 49137</strain>
    </source>
</reference>
<comment type="function">
    <text evidence="1">Secreted metalloproteinase that allows assimilation of proteinaceous substrates.</text>
</comment>
<organism evidence="13 14">
    <name type="scientific">Hapsidospora chrysogenum (strain ATCC 11550 / CBS 779.69 / DSM 880 / IAM 14645 / JCM 23072 / IMI 49137)</name>
    <name type="common">Acremonium chrysogenum</name>
    <dbReference type="NCBI Taxonomy" id="857340"/>
    <lineage>
        <taxon>Eukaryota</taxon>
        <taxon>Fungi</taxon>
        <taxon>Dikarya</taxon>
        <taxon>Ascomycota</taxon>
        <taxon>Pezizomycotina</taxon>
        <taxon>Sordariomycetes</taxon>
        <taxon>Hypocreomycetidae</taxon>
        <taxon>Hypocreales</taxon>
        <taxon>Bionectriaceae</taxon>
        <taxon>Hapsidospora</taxon>
    </lineage>
</organism>
<evidence type="ECO:0000256" key="9">
    <source>
        <dbReference type="ARBA" id="ARBA00023157"/>
    </source>
</evidence>
<feature type="domain" description="Peptidase M43 pregnancy-associated plasma-A" evidence="12">
    <location>
        <begin position="233"/>
        <end position="320"/>
    </location>
</feature>
<accession>A0A086SZN5</accession>
<evidence type="ECO:0000256" key="1">
    <source>
        <dbReference type="ARBA" id="ARBA00003174"/>
    </source>
</evidence>
<name>A0A086SZN5_HAPC1</name>
<dbReference type="GO" id="GO:0008237">
    <property type="term" value="F:metallopeptidase activity"/>
    <property type="evidence" value="ECO:0007669"/>
    <property type="project" value="UniProtKB-KW"/>
</dbReference>
<dbReference type="PANTHER" id="PTHR47466">
    <property type="match status" value="1"/>
</dbReference>
<gene>
    <name evidence="13" type="ORF">ACRE_067280</name>
</gene>
<dbReference type="GO" id="GO:0006508">
    <property type="term" value="P:proteolysis"/>
    <property type="evidence" value="ECO:0007669"/>
    <property type="project" value="UniProtKB-KW"/>
</dbReference>
<keyword evidence="8 13" id="KW-0482">Metalloprotease</keyword>
<evidence type="ECO:0000313" key="13">
    <source>
        <dbReference type="EMBL" id="KFH42567.1"/>
    </source>
</evidence>
<sequence length="328" mass="36351">MLFPFPRAVVAAAFAPLAAAAAASVSHSRMHAVADQDLHDRAVEMWRTSDTICGFTNPHQGSRALSTVQRIQSAEDADDMLIKAQKTEPITVVVNLHAALPANVSDSYVSEEQLQKQFRVLQEEYEPLGIEMKLGNITRNLDNSLTKLEMTFDDEGALNGSTPEIEAFWRKRRTGDYRTLNIFVYEQMAGALGACNFPDEDRTEDTFYLDACHIVSDTLPDSGTMGVWNAGGGAVHEVGHWFGLFHVWGDSCDDEGDLVADTPAQRSPSMSTPSSPSCERVKDSCPNHEGHDSVHNFMDYSGDDCVSEFTRGQKTRMHTMFQRIRAKK</sequence>
<evidence type="ECO:0000256" key="5">
    <source>
        <dbReference type="ARBA" id="ARBA00022729"/>
    </source>
</evidence>
<keyword evidence="7" id="KW-0862">Zinc</keyword>